<dbReference type="InterPro" id="IPR002816">
    <property type="entry name" value="TraB/PrgY/GumN_fam"/>
</dbReference>
<dbReference type="EMBL" id="FOJO01000002">
    <property type="protein sequence ID" value="SFA41840.1"/>
    <property type="molecule type" value="Genomic_DNA"/>
</dbReference>
<gene>
    <name evidence="2" type="ORF">IT41_00785</name>
    <name evidence="3" type="ORF">SAMN04487972_102201</name>
</gene>
<proteinExistence type="predicted"/>
<dbReference type="CDD" id="cd14789">
    <property type="entry name" value="Tiki"/>
    <property type="match status" value="1"/>
</dbReference>
<evidence type="ECO:0000313" key="4">
    <source>
        <dbReference type="Proteomes" id="UP000029846"/>
    </source>
</evidence>
<keyword evidence="4" id="KW-1185">Reference proteome</keyword>
<evidence type="ECO:0000313" key="5">
    <source>
        <dbReference type="Proteomes" id="UP000182312"/>
    </source>
</evidence>
<dbReference type="PANTHER" id="PTHR40590:SF1">
    <property type="entry name" value="CYTOPLASMIC PROTEIN"/>
    <property type="match status" value="1"/>
</dbReference>
<feature type="signal peptide" evidence="1">
    <location>
        <begin position="1"/>
        <end position="25"/>
    </location>
</feature>
<name>A0A099F928_9RHOB</name>
<reference evidence="2 4" key="1">
    <citation type="submission" date="2014-09" db="EMBL/GenBank/DDBJ databases">
        <authorList>
            <person name="McGinnis J.M."/>
            <person name="Wolfgang W.J."/>
        </authorList>
    </citation>
    <scope>NUCLEOTIDE SEQUENCE [LARGE SCALE GENOMIC DNA]</scope>
    <source>
        <strain evidence="2 4">JCM 14014</strain>
    </source>
</reference>
<dbReference type="PANTHER" id="PTHR40590">
    <property type="entry name" value="CYTOPLASMIC PROTEIN-RELATED"/>
    <property type="match status" value="1"/>
</dbReference>
<dbReference type="InterPro" id="IPR047111">
    <property type="entry name" value="YbaP-like"/>
</dbReference>
<dbReference type="OrthoDB" id="9806326at2"/>
<dbReference type="EMBL" id="JRKN01000001">
    <property type="protein sequence ID" value="KGJ06746.1"/>
    <property type="molecule type" value="Genomic_DNA"/>
</dbReference>
<reference evidence="3 5" key="3">
    <citation type="submission" date="2016-10" db="EMBL/GenBank/DDBJ databases">
        <authorList>
            <person name="de Groot N.N."/>
        </authorList>
    </citation>
    <scope>NUCLEOTIDE SEQUENCE [LARGE SCALE GENOMIC DNA]</scope>
    <source>
        <strain evidence="3 5">CGMCC 1.6117</strain>
    </source>
</reference>
<dbReference type="Proteomes" id="UP000029846">
    <property type="component" value="Unassembled WGS sequence"/>
</dbReference>
<evidence type="ECO:0000313" key="3">
    <source>
        <dbReference type="EMBL" id="SFA41840.1"/>
    </source>
</evidence>
<organism evidence="2 4">
    <name type="scientific">Paracoccus halophilus</name>
    <dbReference type="NCBI Taxonomy" id="376733"/>
    <lineage>
        <taxon>Bacteria</taxon>
        <taxon>Pseudomonadati</taxon>
        <taxon>Pseudomonadota</taxon>
        <taxon>Alphaproteobacteria</taxon>
        <taxon>Rhodobacterales</taxon>
        <taxon>Paracoccaceae</taxon>
        <taxon>Paracoccus</taxon>
    </lineage>
</organism>
<keyword evidence="1" id="KW-0732">Signal</keyword>
<feature type="chain" id="PRO_5010409484" evidence="1">
    <location>
        <begin position="26"/>
        <end position="350"/>
    </location>
</feature>
<dbReference type="Proteomes" id="UP000182312">
    <property type="component" value="Unassembled WGS sequence"/>
</dbReference>
<dbReference type="Pfam" id="PF01963">
    <property type="entry name" value="TraB_PrgY_gumN"/>
    <property type="match status" value="1"/>
</dbReference>
<evidence type="ECO:0000313" key="2">
    <source>
        <dbReference type="EMBL" id="KGJ06746.1"/>
    </source>
</evidence>
<dbReference type="RefSeq" id="WP_036737919.1">
    <property type="nucleotide sequence ID" value="NZ_FOJO01000002.1"/>
</dbReference>
<evidence type="ECO:0000256" key="1">
    <source>
        <dbReference type="SAM" id="SignalP"/>
    </source>
</evidence>
<dbReference type="AlphaFoldDB" id="A0A099F928"/>
<protein>
    <submittedName>
        <fullName evidence="2">Polysaccharide biosynthesis protein GumN</fullName>
    </submittedName>
</protein>
<dbReference type="eggNOG" id="COG3735">
    <property type="taxonomic scope" value="Bacteria"/>
</dbReference>
<sequence>MKRHIFRPALTAFFLSLTFALPLAAQECAGRNLFQDMAPGRLAELRAASAAVPYDDGLFWQAEKDGMRAILIGTYHFGDPRHAITMERFAPEIARAGFLMVEAGPEEEARLTEAMASDPSLIVDMSGPTLPERLDKAEWQALSDLLEQRGLPAMVASRLRPWYVAVMLGISPCMIRMTQERGDSGGLDGLLTESALAEGVPIRALEPWNTLFTLFEGMTPEEEEDMIRAAMPAARYADDYAVTLADAYFAGESWMMWEFGRFDAYEKSGLPRDQIDAQMQMAQEKLMDQRNASWIGPIETTAAEAAVRGKAIVVGFGALHLPGEKGVLRRLENSGWRISPIIVEGIGNGG</sequence>
<accession>A0A099F928</accession>
<reference evidence="2 4" key="2">
    <citation type="submission" date="2014-10" db="EMBL/GenBank/DDBJ databases">
        <title>Paracoccus sanguinis sp. nov., isolated from clinical specimens of New York State patients.</title>
        <authorList>
            <person name="Mingle L.A."/>
            <person name="Cole J.A."/>
            <person name="Lapierre P."/>
            <person name="Musser K.A."/>
        </authorList>
    </citation>
    <scope>NUCLEOTIDE SEQUENCE [LARGE SCALE GENOMIC DNA]</scope>
    <source>
        <strain evidence="2 4">JCM 14014</strain>
    </source>
</reference>
<dbReference type="STRING" id="376733.SAMN04487972_102201"/>